<reference evidence="3" key="1">
    <citation type="submission" date="2021-06" db="EMBL/GenBank/DDBJ databases">
        <authorList>
            <consortium name="Wellcome Sanger Institute Data Sharing"/>
        </authorList>
    </citation>
    <scope>NUCLEOTIDE SEQUENCE [LARGE SCALE GENOMIC DNA]</scope>
</reference>
<dbReference type="GO" id="GO:0005634">
    <property type="term" value="C:nucleus"/>
    <property type="evidence" value="ECO:0007669"/>
    <property type="project" value="InterPro"/>
</dbReference>
<evidence type="ECO:0000313" key="4">
    <source>
        <dbReference type="Proteomes" id="UP000694620"/>
    </source>
</evidence>
<comment type="similarity">
    <text evidence="1">Belongs to the GADD45 family.</text>
</comment>
<dbReference type="Pfam" id="PF01248">
    <property type="entry name" value="Ribosomal_L7Ae"/>
    <property type="match status" value="1"/>
</dbReference>
<dbReference type="GeneID" id="114655076"/>
<dbReference type="OrthoDB" id="5976967at2759"/>
<dbReference type="Ensembl" id="ENSECRT00000021863.1">
    <property type="protein sequence ID" value="ENSECRP00000021399.1"/>
    <property type="gene ID" value="ENSECRG00000014435.1"/>
</dbReference>
<reference evidence="3" key="2">
    <citation type="submission" date="2025-08" db="UniProtKB">
        <authorList>
            <consortium name="Ensembl"/>
        </authorList>
    </citation>
    <scope>IDENTIFICATION</scope>
</reference>
<dbReference type="InterPro" id="IPR024824">
    <property type="entry name" value="GADD45"/>
</dbReference>
<feature type="domain" description="Ribosomal protein eL8/eL30/eS12/Gadd45" evidence="2">
    <location>
        <begin position="22"/>
        <end position="106"/>
    </location>
</feature>
<dbReference type="GO" id="GO:0051726">
    <property type="term" value="P:regulation of cell cycle"/>
    <property type="evidence" value="ECO:0007669"/>
    <property type="project" value="InterPro"/>
</dbReference>
<dbReference type="GeneTree" id="ENSGT00950000182964"/>
<gene>
    <name evidence="3" type="primary">LOC114655076</name>
</gene>
<reference evidence="3" key="3">
    <citation type="submission" date="2025-09" db="UniProtKB">
        <authorList>
            <consortium name="Ensembl"/>
        </authorList>
    </citation>
    <scope>IDENTIFICATION</scope>
</reference>
<keyword evidence="4" id="KW-1185">Reference proteome</keyword>
<dbReference type="Gene3D" id="3.30.1330.30">
    <property type="match status" value="1"/>
</dbReference>
<organism evidence="3 4">
    <name type="scientific">Erpetoichthys calabaricus</name>
    <name type="common">Rope fish</name>
    <name type="synonym">Calamoichthys calabaricus</name>
    <dbReference type="NCBI Taxonomy" id="27687"/>
    <lineage>
        <taxon>Eukaryota</taxon>
        <taxon>Metazoa</taxon>
        <taxon>Chordata</taxon>
        <taxon>Craniata</taxon>
        <taxon>Vertebrata</taxon>
        <taxon>Euteleostomi</taxon>
        <taxon>Actinopterygii</taxon>
        <taxon>Polypteriformes</taxon>
        <taxon>Polypteridae</taxon>
        <taxon>Erpetoichthys</taxon>
    </lineage>
</organism>
<dbReference type="PANTHER" id="PTHR10411">
    <property type="entry name" value="GROWTH ARREST AND DNA DAMAGE-INDUCIBLE PROTEIN GADD45"/>
    <property type="match status" value="1"/>
</dbReference>
<dbReference type="GO" id="GO:0005737">
    <property type="term" value="C:cytoplasm"/>
    <property type="evidence" value="ECO:0007669"/>
    <property type="project" value="TreeGrafter"/>
</dbReference>
<proteinExistence type="inferred from homology"/>
<accession>A0A8C4SSE3</accession>
<dbReference type="RefSeq" id="XP_028661805.1">
    <property type="nucleotide sequence ID" value="XM_028805972.2"/>
</dbReference>
<sequence>MTLEDVYGQQTTAEASVSAGEALEELLGSAISQGCLTAGVYESAKVMNVDPDSVAFCVLVTDEEYECDIALQIHFTLIQSFCFDNDIDIVRVNDLQRLTEIMGKGKDFEEIEDLHCLLITNPGDESWKDPALEKLKLFCDKSRMINDWLPAITLPER</sequence>
<name>A0A8C4SSE3_ERPCA</name>
<dbReference type="SUPFAM" id="SSF55315">
    <property type="entry name" value="L30e-like"/>
    <property type="match status" value="1"/>
</dbReference>
<evidence type="ECO:0000313" key="3">
    <source>
        <dbReference type="Ensembl" id="ENSECRP00000021399.1"/>
    </source>
</evidence>
<protein>
    <submittedName>
        <fullName evidence="3">Growth arrest and DNA damage-inducible protein GADD45 gamma-like</fullName>
    </submittedName>
</protein>
<dbReference type="InterPro" id="IPR029064">
    <property type="entry name" value="Ribosomal_eL30-like_sf"/>
</dbReference>
<dbReference type="FunFam" id="3.30.1330.30:FF:000012">
    <property type="entry name" value="growth arrest and DNA damage-inducible protein GADD45 alpha"/>
    <property type="match status" value="1"/>
</dbReference>
<dbReference type="PANTHER" id="PTHR10411:SF9">
    <property type="entry name" value="GROWTH ARREST AND DNA DAMAGE 45 GAMMA LIKE-RELATED"/>
    <property type="match status" value="1"/>
</dbReference>
<dbReference type="AlphaFoldDB" id="A0A8C4SSE3"/>
<evidence type="ECO:0000259" key="2">
    <source>
        <dbReference type="Pfam" id="PF01248"/>
    </source>
</evidence>
<dbReference type="InterPro" id="IPR004038">
    <property type="entry name" value="Ribosomal_eL8/eL30/eS12/Gad45"/>
</dbReference>
<dbReference type="Proteomes" id="UP000694620">
    <property type="component" value="Chromosome 7"/>
</dbReference>
<evidence type="ECO:0000256" key="1">
    <source>
        <dbReference type="ARBA" id="ARBA00007361"/>
    </source>
</evidence>